<evidence type="ECO:0000313" key="10">
    <source>
        <dbReference type="EMBL" id="MBB6457663.1"/>
    </source>
</evidence>
<comment type="similarity">
    <text evidence="3">Belongs to the transketolase family.</text>
</comment>
<sequence>MHGALLALHSLGQNTGLMVGTSSTNHTASHASHTQDALVLRMDKAARALLAATSTEEDTRTELQTMCLPITALWCRILRFDPSMPTWPDRDRCVVPSSAMLPLLAAMLRLTGSGAQEMGTTLEYGQHPAVEIATGPAGQGMAAAAGMALAEQHLAKRYGRSLVNHRTWVLARDSDLVTGVALEAAQLASRFGLNRMAVLVCPSPLTDPADFSDSLARFGASGWSVRKVRAHDLGGIMAALQATLRARKPTLVACMPECCPTLPDLPAEEELTGPWSPTARRGGSIRRSWLRRLAQHRARADFERDQSGKARQTMREDWGRLWRQTLREAPDSSSQQAAFAGLRALAMLRQDVAILAATSSTRSSRRANLPIPFSNTAQPCGIQEHGMAGMLNGMARHGGILPCGIAGMMTIDRMRSALRMTALMRSKVLYLLTDDGLALSDNGGGWQPVEQLASLRAMPHLAVFRPACAEETFACWQAALNWPQGPALLILCPHPPPAHAGRRAGHYGGPSHGGYLISCGAGERDVTLMASGPEVAIATQAGQHLAERGLNVAVVSIPCWEVFAQQPAAYRTAVLGQEGLRVGIEAASSFGWERWLGADGIFVGMDDFGVSAPANAVYERFGITAGAICEKVLARFLASGAQKDSSPTAPPPSRLETLDMSLTITRS</sequence>
<dbReference type="CDD" id="cd07033">
    <property type="entry name" value="TPP_PYR_DXS_TK_like"/>
    <property type="match status" value="1"/>
</dbReference>
<evidence type="ECO:0000256" key="6">
    <source>
        <dbReference type="ARBA" id="ARBA00022842"/>
    </source>
</evidence>
<comment type="caution">
    <text evidence="10">The sequence shown here is derived from an EMBL/GenBank/DDBJ whole genome shotgun (WGS) entry which is preliminary data.</text>
</comment>
<evidence type="ECO:0000256" key="8">
    <source>
        <dbReference type="ARBA" id="ARBA00049473"/>
    </source>
</evidence>
<dbReference type="AlphaFoldDB" id="A0A841QHK9"/>
<proteinExistence type="inferred from homology"/>
<keyword evidence="7" id="KW-0786">Thiamine pyrophosphate</keyword>
<comment type="cofactor">
    <cofactor evidence="2">
        <name>thiamine diphosphate</name>
        <dbReference type="ChEBI" id="CHEBI:58937"/>
    </cofactor>
</comment>
<dbReference type="SUPFAM" id="SSF52518">
    <property type="entry name" value="Thiamin diphosphate-binding fold (THDP-binding)"/>
    <property type="match status" value="2"/>
</dbReference>
<dbReference type="InterPro" id="IPR055152">
    <property type="entry name" value="Transketolase-like_C_2"/>
</dbReference>
<dbReference type="SUPFAM" id="SSF52922">
    <property type="entry name" value="TK C-terminal domain-like"/>
    <property type="match status" value="1"/>
</dbReference>
<evidence type="ECO:0000313" key="11">
    <source>
        <dbReference type="Proteomes" id="UP000578000"/>
    </source>
</evidence>
<dbReference type="Pfam" id="PF22613">
    <property type="entry name" value="Transketolase_C_1"/>
    <property type="match status" value="1"/>
</dbReference>
<dbReference type="Pfam" id="PF00456">
    <property type="entry name" value="Transketolase_N"/>
    <property type="match status" value="1"/>
</dbReference>
<dbReference type="Proteomes" id="UP000578000">
    <property type="component" value="Unassembled WGS sequence"/>
</dbReference>
<dbReference type="GO" id="GO:0006098">
    <property type="term" value="P:pentose-phosphate shunt"/>
    <property type="evidence" value="ECO:0007669"/>
    <property type="project" value="TreeGrafter"/>
</dbReference>
<keyword evidence="4 10" id="KW-0808">Transferase</keyword>
<dbReference type="EMBL" id="JACHIE010000009">
    <property type="protein sequence ID" value="MBB6457663.1"/>
    <property type="molecule type" value="Genomic_DNA"/>
</dbReference>
<dbReference type="RefSeq" id="WP_242005561.1">
    <property type="nucleotide sequence ID" value="NZ_BAABDB010000009.1"/>
</dbReference>
<organism evidence="10 11">
    <name type="scientific">Acetobacter lovaniensis</name>
    <dbReference type="NCBI Taxonomy" id="104100"/>
    <lineage>
        <taxon>Bacteria</taxon>
        <taxon>Pseudomonadati</taxon>
        <taxon>Pseudomonadota</taxon>
        <taxon>Alphaproteobacteria</taxon>
        <taxon>Acetobacterales</taxon>
        <taxon>Acetobacteraceae</taxon>
        <taxon>Acetobacter</taxon>
    </lineage>
</organism>
<comment type="catalytic activity">
    <reaction evidence="8">
        <text>D-sedoheptulose 7-phosphate + D-glyceraldehyde 3-phosphate = aldehydo-D-ribose 5-phosphate + D-xylulose 5-phosphate</text>
        <dbReference type="Rhea" id="RHEA:10508"/>
        <dbReference type="ChEBI" id="CHEBI:57483"/>
        <dbReference type="ChEBI" id="CHEBI:57737"/>
        <dbReference type="ChEBI" id="CHEBI:58273"/>
        <dbReference type="ChEBI" id="CHEBI:59776"/>
        <dbReference type="EC" id="2.2.1.1"/>
    </reaction>
</comment>
<name>A0A841QHK9_9PROT</name>
<reference evidence="10 11" key="1">
    <citation type="submission" date="2020-08" db="EMBL/GenBank/DDBJ databases">
        <title>Genomic Encyclopedia of Type Strains, Phase IV (KMG-IV): sequencing the most valuable type-strain genomes for metagenomic binning, comparative biology and taxonomic classification.</title>
        <authorList>
            <person name="Goeker M."/>
        </authorList>
    </citation>
    <scope>NUCLEOTIDE SEQUENCE [LARGE SCALE GENOMIC DNA]</scope>
    <source>
        <strain evidence="10 11">DSM 4491</strain>
    </source>
</reference>
<dbReference type="InterPro" id="IPR029061">
    <property type="entry name" value="THDP-binding"/>
</dbReference>
<dbReference type="EC" id="2.2.1.1" evidence="10"/>
<dbReference type="PANTHER" id="PTHR43522">
    <property type="entry name" value="TRANSKETOLASE"/>
    <property type="match status" value="1"/>
</dbReference>
<keyword evidence="11" id="KW-1185">Reference proteome</keyword>
<dbReference type="PANTHER" id="PTHR43522:SF2">
    <property type="entry name" value="TRANSKETOLASE 1-RELATED"/>
    <property type="match status" value="1"/>
</dbReference>
<keyword evidence="6" id="KW-0460">Magnesium</keyword>
<dbReference type="InterPro" id="IPR033247">
    <property type="entry name" value="Transketolase_fam"/>
</dbReference>
<keyword evidence="5" id="KW-0479">Metal-binding</keyword>
<dbReference type="SMART" id="SM00861">
    <property type="entry name" value="Transket_pyr"/>
    <property type="match status" value="1"/>
</dbReference>
<accession>A0A841QHK9</accession>
<dbReference type="GO" id="GO:0004802">
    <property type="term" value="F:transketolase activity"/>
    <property type="evidence" value="ECO:0007669"/>
    <property type="project" value="UniProtKB-EC"/>
</dbReference>
<feature type="domain" description="Transketolase-like pyrimidine-binding" evidence="9">
    <location>
        <begin position="332"/>
        <end position="498"/>
    </location>
</feature>
<dbReference type="Gene3D" id="3.40.50.970">
    <property type="match status" value="2"/>
</dbReference>
<dbReference type="GO" id="GO:0046872">
    <property type="term" value="F:metal ion binding"/>
    <property type="evidence" value="ECO:0007669"/>
    <property type="project" value="UniProtKB-KW"/>
</dbReference>
<evidence type="ECO:0000259" key="9">
    <source>
        <dbReference type="SMART" id="SM00861"/>
    </source>
</evidence>
<protein>
    <submittedName>
        <fullName evidence="10">Transketolase</fullName>
        <ecNumber evidence="10">2.2.1.1</ecNumber>
    </submittedName>
</protein>
<evidence type="ECO:0000256" key="5">
    <source>
        <dbReference type="ARBA" id="ARBA00022723"/>
    </source>
</evidence>
<evidence type="ECO:0000256" key="2">
    <source>
        <dbReference type="ARBA" id="ARBA00001964"/>
    </source>
</evidence>
<gene>
    <name evidence="10" type="ORF">HNR55_002259</name>
</gene>
<evidence type="ECO:0000256" key="4">
    <source>
        <dbReference type="ARBA" id="ARBA00022679"/>
    </source>
</evidence>
<dbReference type="InterPro" id="IPR005475">
    <property type="entry name" value="Transketolase-like_Pyr-bd"/>
</dbReference>
<evidence type="ECO:0000256" key="1">
    <source>
        <dbReference type="ARBA" id="ARBA00001946"/>
    </source>
</evidence>
<dbReference type="Pfam" id="PF02779">
    <property type="entry name" value="Transket_pyr"/>
    <property type="match status" value="1"/>
</dbReference>
<comment type="cofactor">
    <cofactor evidence="1">
        <name>Mg(2+)</name>
        <dbReference type="ChEBI" id="CHEBI:18420"/>
    </cofactor>
</comment>
<dbReference type="InterPro" id="IPR009014">
    <property type="entry name" value="Transketo_C/PFOR_II"/>
</dbReference>
<evidence type="ECO:0000256" key="7">
    <source>
        <dbReference type="ARBA" id="ARBA00023052"/>
    </source>
</evidence>
<evidence type="ECO:0000256" key="3">
    <source>
        <dbReference type="ARBA" id="ARBA00007131"/>
    </source>
</evidence>
<dbReference type="InterPro" id="IPR005474">
    <property type="entry name" value="Transketolase_N"/>
</dbReference>
<dbReference type="Gene3D" id="3.40.50.920">
    <property type="match status" value="1"/>
</dbReference>
<dbReference type="GO" id="GO:0005829">
    <property type="term" value="C:cytosol"/>
    <property type="evidence" value="ECO:0007669"/>
    <property type="project" value="TreeGrafter"/>
</dbReference>